<protein>
    <recommendedName>
        <fullName evidence="4">Response regulatory domain-containing protein</fullName>
    </recommendedName>
</protein>
<feature type="domain" description="Response regulatory" evidence="4">
    <location>
        <begin position="47"/>
        <end position="175"/>
    </location>
</feature>
<evidence type="ECO:0000259" key="4">
    <source>
        <dbReference type="PROSITE" id="PS50110"/>
    </source>
</evidence>
<gene>
    <name evidence="5" type="ORF">B296_00045955</name>
</gene>
<keyword evidence="2" id="KW-0597">Phosphoprotein</keyword>
<keyword evidence="1" id="KW-0902">Two-component regulatory system</keyword>
<sequence>ASPPASSGLLPLLSPSCGFRCVEPMEEVEKIEEGNNDGTLEGVAAVRVLVVDDSPVDRRMVEGLLKKSGAMFQVTSVDSGKKAMEVLGLSEDKTKSPVVGDQKVDIILTDYCMPEMTGYDLLKAVKIIRLFSKTKSSCVCACVCVQIRCRAIGAEDFIIKPLQTNDVLRLRSYARTGPPSSSPKAGTKRKMTIELMAESGGGGGGSERRRPRLTGLAMA</sequence>
<accession>A0A426Z0U2</accession>
<dbReference type="AlphaFoldDB" id="A0A426Z0U2"/>
<dbReference type="Gene3D" id="3.40.50.2300">
    <property type="match status" value="1"/>
</dbReference>
<feature type="non-terminal residue" evidence="5">
    <location>
        <position position="1"/>
    </location>
</feature>
<dbReference type="InterPro" id="IPR045279">
    <property type="entry name" value="ARR-like"/>
</dbReference>
<organism evidence="5 6">
    <name type="scientific">Ensete ventricosum</name>
    <name type="common">Abyssinian banana</name>
    <name type="synonym">Musa ensete</name>
    <dbReference type="NCBI Taxonomy" id="4639"/>
    <lineage>
        <taxon>Eukaryota</taxon>
        <taxon>Viridiplantae</taxon>
        <taxon>Streptophyta</taxon>
        <taxon>Embryophyta</taxon>
        <taxon>Tracheophyta</taxon>
        <taxon>Spermatophyta</taxon>
        <taxon>Magnoliopsida</taxon>
        <taxon>Liliopsida</taxon>
        <taxon>Zingiberales</taxon>
        <taxon>Musaceae</taxon>
        <taxon>Ensete</taxon>
    </lineage>
</organism>
<name>A0A426Z0U2_ENSVE</name>
<dbReference type="GO" id="GO:0009736">
    <property type="term" value="P:cytokinin-activated signaling pathway"/>
    <property type="evidence" value="ECO:0007669"/>
    <property type="project" value="InterPro"/>
</dbReference>
<dbReference type="InterPro" id="IPR011006">
    <property type="entry name" value="CheY-like_superfamily"/>
</dbReference>
<dbReference type="GO" id="GO:0000160">
    <property type="term" value="P:phosphorelay signal transduction system"/>
    <property type="evidence" value="ECO:0007669"/>
    <property type="project" value="UniProtKB-KW"/>
</dbReference>
<evidence type="ECO:0000256" key="3">
    <source>
        <dbReference type="SAM" id="MobiDB-lite"/>
    </source>
</evidence>
<dbReference type="SUPFAM" id="SSF52172">
    <property type="entry name" value="CheY-like"/>
    <property type="match status" value="1"/>
</dbReference>
<dbReference type="Pfam" id="PF00072">
    <property type="entry name" value="Response_reg"/>
    <property type="match status" value="1"/>
</dbReference>
<feature type="region of interest" description="Disordered" evidence="3">
    <location>
        <begin position="197"/>
        <end position="219"/>
    </location>
</feature>
<reference evidence="5 6" key="1">
    <citation type="journal article" date="2014" name="Agronomy (Basel)">
        <title>A Draft Genome Sequence for Ensete ventricosum, the Drought-Tolerant Tree Against Hunger.</title>
        <authorList>
            <person name="Harrison J."/>
            <person name="Moore K.A."/>
            <person name="Paszkiewicz K."/>
            <person name="Jones T."/>
            <person name="Grant M."/>
            <person name="Ambacheew D."/>
            <person name="Muzemil S."/>
            <person name="Studholme D.J."/>
        </authorList>
    </citation>
    <scope>NUCLEOTIDE SEQUENCE [LARGE SCALE GENOMIC DNA]</scope>
</reference>
<dbReference type="PANTHER" id="PTHR43874">
    <property type="entry name" value="TWO-COMPONENT RESPONSE REGULATOR"/>
    <property type="match status" value="1"/>
</dbReference>
<dbReference type="SMART" id="SM00448">
    <property type="entry name" value="REC"/>
    <property type="match status" value="1"/>
</dbReference>
<evidence type="ECO:0000256" key="1">
    <source>
        <dbReference type="ARBA" id="ARBA00023012"/>
    </source>
</evidence>
<proteinExistence type="predicted"/>
<comment type="caution">
    <text evidence="5">The sequence shown here is derived from an EMBL/GenBank/DDBJ whole genome shotgun (WGS) entry which is preliminary data.</text>
</comment>
<evidence type="ECO:0000256" key="2">
    <source>
        <dbReference type="PROSITE-ProRule" id="PRU00169"/>
    </source>
</evidence>
<dbReference type="EMBL" id="AMZH03009097">
    <property type="protein sequence ID" value="RRT57588.1"/>
    <property type="molecule type" value="Genomic_DNA"/>
</dbReference>
<dbReference type="InterPro" id="IPR001789">
    <property type="entry name" value="Sig_transdc_resp-reg_receiver"/>
</dbReference>
<evidence type="ECO:0000313" key="5">
    <source>
        <dbReference type="EMBL" id="RRT57588.1"/>
    </source>
</evidence>
<dbReference type="PROSITE" id="PS50110">
    <property type="entry name" value="RESPONSE_REGULATORY"/>
    <property type="match status" value="1"/>
</dbReference>
<dbReference type="Proteomes" id="UP000287651">
    <property type="component" value="Unassembled WGS sequence"/>
</dbReference>
<dbReference type="PANTHER" id="PTHR43874:SF85">
    <property type="entry name" value="TWO-COMPONENT RESPONSE REGULATOR ORR2"/>
    <property type="match status" value="1"/>
</dbReference>
<feature type="modified residue" description="4-aspartylphosphate" evidence="2">
    <location>
        <position position="110"/>
    </location>
</feature>
<evidence type="ECO:0000313" key="6">
    <source>
        <dbReference type="Proteomes" id="UP000287651"/>
    </source>
</evidence>